<dbReference type="NCBIfam" id="TIGR03302">
    <property type="entry name" value="OM_YfiO"/>
    <property type="match status" value="1"/>
</dbReference>
<dbReference type="InterPro" id="IPR039565">
    <property type="entry name" value="BamD-like"/>
</dbReference>
<comment type="similarity">
    <text evidence="6">Belongs to the BamD family.</text>
</comment>
<keyword evidence="2 6" id="KW-0472">Membrane</keyword>
<dbReference type="AlphaFoldDB" id="A0A368L8L2"/>
<gene>
    <name evidence="6" type="primary">bamD</name>
    <name evidence="8" type="ORF">DU000_03475</name>
</gene>
<dbReference type="GO" id="GO:0051205">
    <property type="term" value="P:protein insertion into membrane"/>
    <property type="evidence" value="ECO:0007669"/>
    <property type="project" value="UniProtKB-UniRule"/>
</dbReference>
<keyword evidence="4 6" id="KW-0998">Cell outer membrane</keyword>
<evidence type="ECO:0000313" key="8">
    <source>
        <dbReference type="EMBL" id="RCS59947.1"/>
    </source>
</evidence>
<comment type="subunit">
    <text evidence="6">Part of the Bam complex.</text>
</comment>
<dbReference type="Gene3D" id="1.25.40.10">
    <property type="entry name" value="Tetratricopeptide repeat domain"/>
    <property type="match status" value="1"/>
</dbReference>
<reference evidence="8 9" key="1">
    <citation type="journal article" date="2018" name="Int. J. Syst. Evol. Microbiol.">
        <title>Parvibium lacunae gen. nov., sp. nov., a new member of the family Alcaligenaceae isolated from a freshwater pond.</title>
        <authorList>
            <person name="Chen W.M."/>
            <person name="Xie P.B."/>
            <person name="Hsu M.Y."/>
            <person name="Sheu S.Y."/>
        </authorList>
    </citation>
    <scope>NUCLEOTIDE SEQUENCE [LARGE SCALE GENOMIC DNA]</scope>
    <source>
        <strain evidence="8 9">KMB9</strain>
    </source>
</reference>
<dbReference type="Proteomes" id="UP000252357">
    <property type="component" value="Unassembled WGS sequence"/>
</dbReference>
<dbReference type="SUPFAM" id="SSF48452">
    <property type="entry name" value="TPR-like"/>
    <property type="match status" value="1"/>
</dbReference>
<dbReference type="GO" id="GO:1990063">
    <property type="term" value="C:Bam protein complex"/>
    <property type="evidence" value="ECO:0007669"/>
    <property type="project" value="TreeGrafter"/>
</dbReference>
<dbReference type="OrthoDB" id="9779191at2"/>
<dbReference type="GO" id="GO:0043165">
    <property type="term" value="P:Gram-negative-bacterium-type cell outer membrane assembly"/>
    <property type="evidence" value="ECO:0007669"/>
    <property type="project" value="UniProtKB-UniRule"/>
</dbReference>
<keyword evidence="1 6" id="KW-0732">Signal</keyword>
<dbReference type="RefSeq" id="WP_114402098.1">
    <property type="nucleotide sequence ID" value="NZ_QPGB01000001.1"/>
</dbReference>
<dbReference type="InterPro" id="IPR011990">
    <property type="entry name" value="TPR-like_helical_dom_sf"/>
</dbReference>
<dbReference type="PANTHER" id="PTHR37423">
    <property type="entry name" value="SOLUBLE LYTIC MUREIN TRANSGLYCOSYLASE-RELATED"/>
    <property type="match status" value="1"/>
</dbReference>
<evidence type="ECO:0000256" key="4">
    <source>
        <dbReference type="ARBA" id="ARBA00023237"/>
    </source>
</evidence>
<dbReference type="Pfam" id="PF13525">
    <property type="entry name" value="YfiO"/>
    <property type="match status" value="1"/>
</dbReference>
<evidence type="ECO:0000256" key="2">
    <source>
        <dbReference type="ARBA" id="ARBA00023136"/>
    </source>
</evidence>
<dbReference type="PANTHER" id="PTHR37423:SF1">
    <property type="entry name" value="OUTER MEMBRANE PROTEIN ASSEMBLY FACTOR BAMD"/>
    <property type="match status" value="1"/>
</dbReference>
<sequence>MRLALFFLSLPRLACKLTSSFIRALTRWPAGVACLLLATASLTGCGILDQGEADETKGWSAQKLYSAAREEIDGGNFEKAVKLLEKMEGRYPFGRYAQQAQLEIAYAYFKQNDAVQALAAVDRFIRLYPSHPFIDYAYYLRGLINFYDDVGLISRIFGQDRIDRDPKATRDAFDAFKELVTRFPESKYAPDALERMQYLVNALAQYEVNVAAYYMKRRAYVAALARAQTTIKQYPEAPAQEQALVIIVQAYDALKMKELRDDNFRVLQRNFPASAAKLKLN</sequence>
<accession>A0A368L8L2</accession>
<evidence type="ECO:0000256" key="6">
    <source>
        <dbReference type="HAMAP-Rule" id="MF_00922"/>
    </source>
</evidence>
<feature type="domain" description="Outer membrane lipoprotein BamD-like" evidence="7">
    <location>
        <begin position="61"/>
        <end position="262"/>
    </location>
</feature>
<dbReference type="HAMAP" id="MF_00922">
    <property type="entry name" value="OM_assembly_BamD"/>
    <property type="match status" value="1"/>
</dbReference>
<keyword evidence="3" id="KW-0564">Palmitate</keyword>
<comment type="caution">
    <text evidence="8">The sequence shown here is derived from an EMBL/GenBank/DDBJ whole genome shotgun (WGS) entry which is preliminary data.</text>
</comment>
<name>A0A368L8L2_9BURK</name>
<dbReference type="InterPro" id="IPR017689">
    <property type="entry name" value="BamD"/>
</dbReference>
<comment type="function">
    <text evidence="6">Part of the outer membrane protein assembly complex, which is involved in assembly and insertion of beta-barrel proteins into the outer membrane.</text>
</comment>
<evidence type="ECO:0000256" key="1">
    <source>
        <dbReference type="ARBA" id="ARBA00022729"/>
    </source>
</evidence>
<dbReference type="EMBL" id="QPGB01000001">
    <property type="protein sequence ID" value="RCS59947.1"/>
    <property type="molecule type" value="Genomic_DNA"/>
</dbReference>
<proteinExistence type="inferred from homology"/>
<keyword evidence="5" id="KW-0449">Lipoprotein</keyword>
<comment type="subcellular location">
    <subcellularLocation>
        <location evidence="6">Cell outer membrane</location>
    </subcellularLocation>
</comment>
<protein>
    <recommendedName>
        <fullName evidence="6">Outer membrane protein assembly factor BamD</fullName>
    </recommendedName>
</protein>
<evidence type="ECO:0000259" key="7">
    <source>
        <dbReference type="Pfam" id="PF13525"/>
    </source>
</evidence>
<evidence type="ECO:0000256" key="5">
    <source>
        <dbReference type="ARBA" id="ARBA00023288"/>
    </source>
</evidence>
<evidence type="ECO:0000313" key="9">
    <source>
        <dbReference type="Proteomes" id="UP000252357"/>
    </source>
</evidence>
<keyword evidence="9" id="KW-1185">Reference proteome</keyword>
<dbReference type="CDD" id="cd15830">
    <property type="entry name" value="BamD"/>
    <property type="match status" value="1"/>
</dbReference>
<organism evidence="8 9">
    <name type="scientific">Parvibium lacunae</name>
    <dbReference type="NCBI Taxonomy" id="1888893"/>
    <lineage>
        <taxon>Bacteria</taxon>
        <taxon>Pseudomonadati</taxon>
        <taxon>Pseudomonadota</taxon>
        <taxon>Betaproteobacteria</taxon>
        <taxon>Burkholderiales</taxon>
        <taxon>Alcaligenaceae</taxon>
        <taxon>Parvibium</taxon>
    </lineage>
</organism>
<evidence type="ECO:0000256" key="3">
    <source>
        <dbReference type="ARBA" id="ARBA00023139"/>
    </source>
</evidence>